<proteinExistence type="predicted"/>
<dbReference type="Gene3D" id="3.40.50.2000">
    <property type="entry name" value="Glycogen Phosphorylase B"/>
    <property type="match status" value="2"/>
</dbReference>
<name>A0A4Q0XMK3_9FLAO</name>
<dbReference type="Proteomes" id="UP000289792">
    <property type="component" value="Unassembled WGS sequence"/>
</dbReference>
<dbReference type="RefSeq" id="WP_129015581.1">
    <property type="nucleotide sequence ID" value="NZ_SDDZ01000001.1"/>
</dbReference>
<sequence>MKKERQKNKILFLIQLPPPIHGVSVINEHIYNLDIFNGPFRKDEVELKFSNNLETLSQLSFEKIFRTFKIAYSLIKKCITFRPNFIYFTISPANNTFYRDLLYVLIIKVMRVHPIYHLHGKGIADNITKHGFLLKIYRWVFNNATIIHLSDGLLASEITPLNLTNTKTYTLQNGIKKVEGSSSFKLEEKEDDILFLSNLFPSKGIFVLLEALQLVVKKRPLIKVNIVGDTVNADILQKVNDKIESSGLKKNVIIHGSKTGSQKNAFFESSKIFVHPTLNDAFPLVILEALQYGLPVISTFEGAIPEIIDQNTGVLLPKNQPKMLADEIVKMLDNTPKLIKMSANCRTQFSEYYSLDRFDRNLNVIFEAILEEAYV</sequence>
<keyword evidence="2" id="KW-0808">Transferase</keyword>
<dbReference type="PANTHER" id="PTHR12526">
    <property type="entry name" value="GLYCOSYLTRANSFERASE"/>
    <property type="match status" value="1"/>
</dbReference>
<evidence type="ECO:0000313" key="3">
    <source>
        <dbReference type="Proteomes" id="UP000289792"/>
    </source>
</evidence>
<dbReference type="EMBL" id="SDDZ01000001">
    <property type="protein sequence ID" value="RXJ52446.1"/>
    <property type="molecule type" value="Genomic_DNA"/>
</dbReference>
<feature type="domain" description="Glycosyl transferase family 1" evidence="1">
    <location>
        <begin position="185"/>
        <end position="346"/>
    </location>
</feature>
<evidence type="ECO:0000313" key="2">
    <source>
        <dbReference type="EMBL" id="RXJ52446.1"/>
    </source>
</evidence>
<accession>A0A4Q0XMK3</accession>
<organism evidence="2 3">
    <name type="scientific">Gelidibacter gilvus</name>
    <dbReference type="NCBI Taxonomy" id="59602"/>
    <lineage>
        <taxon>Bacteria</taxon>
        <taxon>Pseudomonadati</taxon>
        <taxon>Bacteroidota</taxon>
        <taxon>Flavobacteriia</taxon>
        <taxon>Flavobacteriales</taxon>
        <taxon>Flavobacteriaceae</taxon>
        <taxon>Gelidibacter</taxon>
    </lineage>
</organism>
<protein>
    <submittedName>
        <fullName evidence="2">Glycosyltransferase</fullName>
    </submittedName>
</protein>
<keyword evidence="3" id="KW-1185">Reference proteome</keyword>
<dbReference type="InterPro" id="IPR001296">
    <property type="entry name" value="Glyco_trans_1"/>
</dbReference>
<reference evidence="2 3" key="1">
    <citation type="submission" date="2019-01" db="EMBL/GenBank/DDBJ databases">
        <title>Genome sequence of the Antarctic species Gelidibacter gilvus ACAM 158(T).</title>
        <authorList>
            <person name="Bowman J.P."/>
        </authorList>
    </citation>
    <scope>NUCLEOTIDE SEQUENCE [LARGE SCALE GENOMIC DNA]</scope>
    <source>
        <strain evidence="2 3">IC158</strain>
    </source>
</reference>
<evidence type="ECO:0000259" key="1">
    <source>
        <dbReference type="Pfam" id="PF00534"/>
    </source>
</evidence>
<gene>
    <name evidence="2" type="ORF">ESZ48_01740</name>
</gene>
<dbReference type="SUPFAM" id="SSF53756">
    <property type="entry name" value="UDP-Glycosyltransferase/glycogen phosphorylase"/>
    <property type="match status" value="1"/>
</dbReference>
<dbReference type="AlphaFoldDB" id="A0A4Q0XMK3"/>
<dbReference type="Pfam" id="PF00534">
    <property type="entry name" value="Glycos_transf_1"/>
    <property type="match status" value="1"/>
</dbReference>
<dbReference type="CDD" id="cd03801">
    <property type="entry name" value="GT4_PimA-like"/>
    <property type="match status" value="1"/>
</dbReference>
<dbReference type="OrthoDB" id="7560678at2"/>
<dbReference type="GO" id="GO:0016757">
    <property type="term" value="F:glycosyltransferase activity"/>
    <property type="evidence" value="ECO:0007669"/>
    <property type="project" value="InterPro"/>
</dbReference>
<comment type="caution">
    <text evidence="2">The sequence shown here is derived from an EMBL/GenBank/DDBJ whole genome shotgun (WGS) entry which is preliminary data.</text>
</comment>